<organism evidence="3 4">
    <name type="scientific">Gryllotalpicola protaetiae</name>
    <dbReference type="NCBI Taxonomy" id="2419771"/>
    <lineage>
        <taxon>Bacteria</taxon>
        <taxon>Bacillati</taxon>
        <taxon>Actinomycetota</taxon>
        <taxon>Actinomycetes</taxon>
        <taxon>Micrococcales</taxon>
        <taxon>Microbacteriaceae</taxon>
        <taxon>Gryllotalpicola</taxon>
    </lineage>
</organism>
<keyword evidence="1" id="KW-0812">Transmembrane</keyword>
<evidence type="ECO:0000313" key="3">
    <source>
        <dbReference type="EMBL" id="AYG05521.1"/>
    </source>
</evidence>
<keyword evidence="1" id="KW-0472">Membrane</keyword>
<dbReference type="AlphaFoldDB" id="A0A387C4K5"/>
<reference evidence="3 4" key="1">
    <citation type="submission" date="2018-09" db="EMBL/GenBank/DDBJ databases">
        <title>Genome sequencing of strain 2DFW10M-5.</title>
        <authorList>
            <person name="Heo J."/>
            <person name="Kim S.-J."/>
            <person name="Kwon S.-W."/>
        </authorList>
    </citation>
    <scope>NUCLEOTIDE SEQUENCE [LARGE SCALE GENOMIC DNA]</scope>
    <source>
        <strain evidence="3 4">2DFW10M-5</strain>
    </source>
</reference>
<protein>
    <recommendedName>
        <fullName evidence="5">BMP family ABC transporter substrate-binding protein</fullName>
    </recommendedName>
</protein>
<keyword evidence="1" id="KW-1133">Transmembrane helix</keyword>
<evidence type="ECO:0008006" key="5">
    <source>
        <dbReference type="Google" id="ProtNLM"/>
    </source>
</evidence>
<gene>
    <name evidence="3" type="ORF">D7I44_17415</name>
</gene>
<sequence length="212" mass="21468">MAALTAALASALLTGCAASDWSAPHPAPTAVGEPAVGFAPATTPSPEATVDPAPGSWNAVHPSPGMRAALVSAGHDGPTKALVAAVVAWADAEDVELRIVKADDDLVGGIVTAMRLNPDLVVSVGNDLVDPLATVTANHLDQQFLIVGAEVAEPTANVTAVDWAGASFRGEGLGMSSRYDPRSFTAERCGRGIRAGVAAVLTGMTGVVLWLR</sequence>
<evidence type="ECO:0000256" key="2">
    <source>
        <dbReference type="SAM" id="SignalP"/>
    </source>
</evidence>
<dbReference type="Gene3D" id="3.40.50.2300">
    <property type="match status" value="1"/>
</dbReference>
<feature type="transmembrane region" description="Helical" evidence="1">
    <location>
        <begin position="192"/>
        <end position="211"/>
    </location>
</feature>
<dbReference type="Proteomes" id="UP000275069">
    <property type="component" value="Chromosome"/>
</dbReference>
<feature type="chain" id="PRO_5039676426" description="BMP family ABC transporter substrate-binding protein" evidence="2">
    <location>
        <begin position="23"/>
        <end position="212"/>
    </location>
</feature>
<dbReference type="EMBL" id="CP032624">
    <property type="protein sequence ID" value="AYG05521.1"/>
    <property type="molecule type" value="Genomic_DNA"/>
</dbReference>
<evidence type="ECO:0000256" key="1">
    <source>
        <dbReference type="SAM" id="Phobius"/>
    </source>
</evidence>
<keyword evidence="2" id="KW-0732">Signal</keyword>
<keyword evidence="4" id="KW-1185">Reference proteome</keyword>
<dbReference type="OrthoDB" id="4824377at2"/>
<dbReference type="KEGG" id="gry:D7I44_17415"/>
<accession>A0A387C4K5</accession>
<name>A0A387C4K5_9MICO</name>
<feature type="signal peptide" evidence="2">
    <location>
        <begin position="1"/>
        <end position="22"/>
    </location>
</feature>
<evidence type="ECO:0000313" key="4">
    <source>
        <dbReference type="Proteomes" id="UP000275069"/>
    </source>
</evidence>
<proteinExistence type="predicted"/>